<dbReference type="EMBL" id="BPLR01021083">
    <property type="protein sequence ID" value="GIX85641.1"/>
    <property type="molecule type" value="Genomic_DNA"/>
</dbReference>
<dbReference type="InterPro" id="IPR019412">
    <property type="entry name" value="IML2/TPR_39"/>
</dbReference>
<keyword evidence="2" id="KW-1185">Reference proteome</keyword>
<protein>
    <submittedName>
        <fullName evidence="1">Tetratricopeptide repeat protein 39B</fullName>
    </submittedName>
</protein>
<feature type="non-terminal residue" evidence="1">
    <location>
        <position position="1"/>
    </location>
</feature>
<proteinExistence type="predicted"/>
<dbReference type="AlphaFoldDB" id="A0AAV4NP00"/>
<accession>A0AAV4NP00</accession>
<dbReference type="Proteomes" id="UP001054945">
    <property type="component" value="Unassembled WGS sequence"/>
</dbReference>
<evidence type="ECO:0000313" key="1">
    <source>
        <dbReference type="EMBL" id="GIX85641.1"/>
    </source>
</evidence>
<dbReference type="Pfam" id="PF10300">
    <property type="entry name" value="Iml2-TPR_39"/>
    <property type="match status" value="1"/>
</dbReference>
<comment type="caution">
    <text evidence="1">The sequence shown here is derived from an EMBL/GenBank/DDBJ whole genome shotgun (WGS) entry which is preliminary data.</text>
</comment>
<name>A0AAV4NP00_CAEEX</name>
<sequence length="94" mass="10437">EDEPFEDALDGLHIDGLPSLDESIKEAKLSLDLFLQNKFAAALDSLVPWSHISSYHALGKRHNAFYASTFNHGIKIEKAAEALKQAVDVCQRKT</sequence>
<gene>
    <name evidence="1" type="primary">ttc39b_0</name>
    <name evidence="1" type="ORF">CEXT_787771</name>
</gene>
<reference evidence="1 2" key="1">
    <citation type="submission" date="2021-06" db="EMBL/GenBank/DDBJ databases">
        <title>Caerostris extrusa draft genome.</title>
        <authorList>
            <person name="Kono N."/>
            <person name="Arakawa K."/>
        </authorList>
    </citation>
    <scope>NUCLEOTIDE SEQUENCE [LARGE SCALE GENOMIC DNA]</scope>
</reference>
<organism evidence="1 2">
    <name type="scientific">Caerostris extrusa</name>
    <name type="common">Bark spider</name>
    <name type="synonym">Caerostris bankana</name>
    <dbReference type="NCBI Taxonomy" id="172846"/>
    <lineage>
        <taxon>Eukaryota</taxon>
        <taxon>Metazoa</taxon>
        <taxon>Ecdysozoa</taxon>
        <taxon>Arthropoda</taxon>
        <taxon>Chelicerata</taxon>
        <taxon>Arachnida</taxon>
        <taxon>Araneae</taxon>
        <taxon>Araneomorphae</taxon>
        <taxon>Entelegynae</taxon>
        <taxon>Araneoidea</taxon>
        <taxon>Araneidae</taxon>
        <taxon>Caerostris</taxon>
    </lineage>
</organism>
<evidence type="ECO:0000313" key="2">
    <source>
        <dbReference type="Proteomes" id="UP001054945"/>
    </source>
</evidence>